<dbReference type="InterPro" id="IPR004531">
    <property type="entry name" value="Phe-tRNA-synth_IIc_bsu_arc_euk"/>
</dbReference>
<keyword evidence="12" id="KW-0030">Aminoacyl-tRNA synthetase</keyword>
<dbReference type="AlphaFoldDB" id="A0A397WMR1"/>
<dbReference type="Gene3D" id="3.30.56.10">
    <property type="match status" value="2"/>
</dbReference>
<dbReference type="Pfam" id="PF03484">
    <property type="entry name" value="B5"/>
    <property type="match status" value="1"/>
</dbReference>
<dbReference type="SUPFAM" id="SSF46955">
    <property type="entry name" value="Putative DNA-binding domain"/>
    <property type="match status" value="2"/>
</dbReference>
<keyword evidence="7" id="KW-0479">Metal-binding</keyword>
<dbReference type="SUPFAM" id="SSF55681">
    <property type="entry name" value="Class II aaRS and biotin synthetases"/>
    <property type="match status" value="1"/>
</dbReference>
<dbReference type="InterPro" id="IPR045060">
    <property type="entry name" value="Phe-tRNA-ligase_IIc_bsu"/>
</dbReference>
<protein>
    <recommendedName>
        <fullName evidence="4">phenylalanine--tRNA ligase</fullName>
        <ecNumber evidence="4">6.1.1.20</ecNumber>
    </recommendedName>
</protein>
<dbReference type="EC" id="6.1.1.20" evidence="4"/>
<evidence type="ECO:0000313" key="15">
    <source>
        <dbReference type="Proteomes" id="UP000266622"/>
    </source>
</evidence>
<keyword evidence="10" id="KW-0460">Magnesium</keyword>
<keyword evidence="5" id="KW-0963">Cytoplasm</keyword>
<dbReference type="InterPro" id="IPR020825">
    <property type="entry name" value="Phe-tRNA_synthase-like_B3/B4"/>
</dbReference>
<evidence type="ECO:0000256" key="8">
    <source>
        <dbReference type="ARBA" id="ARBA00022741"/>
    </source>
</evidence>
<keyword evidence="9" id="KW-0067">ATP-binding</keyword>
<dbReference type="GO" id="GO:0006432">
    <property type="term" value="P:phenylalanyl-tRNA aminoacylation"/>
    <property type="evidence" value="ECO:0007669"/>
    <property type="project" value="InterPro"/>
</dbReference>
<dbReference type="InterPro" id="IPR009061">
    <property type="entry name" value="DNA-bd_dom_put_sf"/>
</dbReference>
<evidence type="ECO:0000256" key="2">
    <source>
        <dbReference type="ARBA" id="ARBA00004496"/>
    </source>
</evidence>
<dbReference type="SMART" id="SM00873">
    <property type="entry name" value="B3_4"/>
    <property type="match status" value="1"/>
</dbReference>
<comment type="caution">
    <text evidence="14">The sequence shown here is derived from an EMBL/GenBank/DDBJ whole genome shotgun (WGS) entry which is preliminary data.</text>
</comment>
<dbReference type="GO" id="GO:0005524">
    <property type="term" value="F:ATP binding"/>
    <property type="evidence" value="ECO:0007669"/>
    <property type="project" value="UniProtKB-KW"/>
</dbReference>
<evidence type="ECO:0000256" key="11">
    <source>
        <dbReference type="ARBA" id="ARBA00022917"/>
    </source>
</evidence>
<dbReference type="GO" id="GO:0000287">
    <property type="term" value="F:magnesium ion binding"/>
    <property type="evidence" value="ECO:0007669"/>
    <property type="project" value="InterPro"/>
</dbReference>
<evidence type="ECO:0000259" key="13">
    <source>
        <dbReference type="PROSITE" id="PS51483"/>
    </source>
</evidence>
<dbReference type="GO" id="GO:0004826">
    <property type="term" value="F:phenylalanine-tRNA ligase activity"/>
    <property type="evidence" value="ECO:0007669"/>
    <property type="project" value="UniProtKB-EC"/>
</dbReference>
<organism evidence="14 15">
    <name type="scientific">Candidatus Nanoclepta minutus</name>
    <dbReference type="NCBI Taxonomy" id="1940235"/>
    <lineage>
        <taxon>Archaea</taxon>
        <taxon>Nanobdellota</taxon>
        <taxon>Candidatus Nanoclepta</taxon>
    </lineage>
</organism>
<evidence type="ECO:0000256" key="9">
    <source>
        <dbReference type="ARBA" id="ARBA00022840"/>
    </source>
</evidence>
<dbReference type="FunFam" id="3.50.40.10:FF:000003">
    <property type="entry name" value="Phenylalanine--tRNA ligase beta subunit"/>
    <property type="match status" value="1"/>
</dbReference>
<evidence type="ECO:0000256" key="3">
    <source>
        <dbReference type="ARBA" id="ARBA00007438"/>
    </source>
</evidence>
<dbReference type="NCBIfam" id="TIGR00471">
    <property type="entry name" value="pheT_arch"/>
    <property type="match status" value="1"/>
</dbReference>
<dbReference type="Gene3D" id="3.30.930.10">
    <property type="entry name" value="Bira Bifunctional Protein, Domain 2"/>
    <property type="match status" value="1"/>
</dbReference>
<dbReference type="PANTHER" id="PTHR10947:SF0">
    <property type="entry name" value="PHENYLALANINE--TRNA LIGASE BETA SUBUNIT"/>
    <property type="match status" value="1"/>
</dbReference>
<dbReference type="Pfam" id="PF17759">
    <property type="entry name" value="tRNA_synthFbeta"/>
    <property type="match status" value="1"/>
</dbReference>
<evidence type="ECO:0000256" key="1">
    <source>
        <dbReference type="ARBA" id="ARBA00001946"/>
    </source>
</evidence>
<evidence type="ECO:0000256" key="6">
    <source>
        <dbReference type="ARBA" id="ARBA00022598"/>
    </source>
</evidence>
<dbReference type="InterPro" id="IPR045864">
    <property type="entry name" value="aa-tRNA-synth_II/BPL/LPL"/>
</dbReference>
<evidence type="ECO:0000256" key="10">
    <source>
        <dbReference type="ARBA" id="ARBA00022842"/>
    </source>
</evidence>
<dbReference type="InterPro" id="IPR005147">
    <property type="entry name" value="tRNA_synthase_B5-dom"/>
</dbReference>
<reference evidence="14 15" key="1">
    <citation type="journal article" date="2018" name="Syst. Appl. Microbiol.">
        <title>A new symbiotic nanoarchaeote (Candidatus Nanoclepta minutus) and its host (Zestosphaera tikiterensis gen. nov., sp. nov.) from a New Zealand hot spring.</title>
        <authorList>
            <person name="St John E."/>
            <person name="Liu Y."/>
            <person name="Podar M."/>
            <person name="Stott M.B."/>
            <person name="Meneghin J."/>
            <person name="Chen Z."/>
            <person name="Lagutin K."/>
            <person name="Mitchell K."/>
            <person name="Reysenbach A.L."/>
        </authorList>
    </citation>
    <scope>NUCLEOTIDE SEQUENCE [LARGE SCALE GENOMIC DNA]</scope>
    <source>
        <strain evidence="14">NZ3</strain>
    </source>
</reference>
<proteinExistence type="inferred from homology"/>
<dbReference type="EMBL" id="MWMI01000002">
    <property type="protein sequence ID" value="RIB35374.1"/>
    <property type="molecule type" value="Genomic_DNA"/>
</dbReference>
<comment type="similarity">
    <text evidence="3">Belongs to the phenylalanyl-tRNA synthetase beta subunit family. Type 2 subfamily.</text>
</comment>
<dbReference type="SMART" id="SM00874">
    <property type="entry name" value="B5"/>
    <property type="match status" value="1"/>
</dbReference>
<gene>
    <name evidence="14" type="ORF">BXU00_01250</name>
</gene>
<accession>A0A397WMR1</accession>
<name>A0A397WMR1_9ARCH</name>
<evidence type="ECO:0000256" key="4">
    <source>
        <dbReference type="ARBA" id="ARBA00012814"/>
    </source>
</evidence>
<keyword evidence="6 14" id="KW-0436">Ligase</keyword>
<evidence type="ECO:0000313" key="14">
    <source>
        <dbReference type="EMBL" id="RIB35374.1"/>
    </source>
</evidence>
<keyword evidence="11" id="KW-0648">Protein biosynthesis</keyword>
<dbReference type="Gene3D" id="3.50.40.10">
    <property type="entry name" value="Phenylalanyl-trna Synthetase, Chain B, domain 3"/>
    <property type="match status" value="1"/>
</dbReference>
<sequence>MAVINVNYLEFSKLLGKRLSKEEIEEALMHIKCELSGFDGEYMSIEVKDFYRIDLLSLAGLVRELKGFFGIEVGIPNYKVEFSGREVIVDREVEKIRPFIACAIVEDIDMNEERLKDIIQMQDKISFSFGNRRKKIAIGTHNAELIDFPVYYKAVDPEEVSFVPLFEEREMSLREILEKTKTGKLYGNLLKGFSKYPVLMDKKGKVISFPPIINSNDIGRLTEETRNIFIDVTGSSLNDVIFVLNSIVTILADYGGKIKSLKIVYGDRDIITPDLRIISREFLISDIFKWIGISMDKDEIKDILGRKRINCKFNNDRIIVEYLNYRKDINTDQDVAEEIIVGYGINRLKLRYPSIYTKGSLTIRRKTINTLRKIMVSLGSIELYTTVLVNEDINKLFTEGEIIRIRNPASENYNSIRSSILSSVFQVMQGMGSIKLPAKLFEVGRVSYYEGGLKEDDRLLYLYLNSEVSFSDVLSVLERLFKEIKIDFDLKESNHKFLIEGRQADIYIGSNLIGWIGEINPEILEKLEIKYPVAGFEISVGELINKMKDDNRT</sequence>
<dbReference type="PROSITE" id="PS51483">
    <property type="entry name" value="B5"/>
    <property type="match status" value="1"/>
</dbReference>
<evidence type="ECO:0000256" key="12">
    <source>
        <dbReference type="ARBA" id="ARBA00023146"/>
    </source>
</evidence>
<dbReference type="PANTHER" id="PTHR10947">
    <property type="entry name" value="PHENYLALANYL-TRNA SYNTHETASE BETA CHAIN AND LEUCINE-RICH REPEAT-CONTAINING PROTEIN 47"/>
    <property type="match status" value="1"/>
</dbReference>
<dbReference type="Proteomes" id="UP000266622">
    <property type="component" value="Unassembled WGS sequence"/>
</dbReference>
<keyword evidence="8" id="KW-0547">Nucleotide-binding</keyword>
<evidence type="ECO:0000256" key="5">
    <source>
        <dbReference type="ARBA" id="ARBA00022490"/>
    </source>
</evidence>
<dbReference type="GO" id="GO:0003723">
    <property type="term" value="F:RNA binding"/>
    <property type="evidence" value="ECO:0007669"/>
    <property type="project" value="InterPro"/>
</dbReference>
<feature type="domain" description="B5" evidence="13">
    <location>
        <begin position="275"/>
        <end position="350"/>
    </location>
</feature>
<dbReference type="GO" id="GO:0009328">
    <property type="term" value="C:phenylalanine-tRNA ligase complex"/>
    <property type="evidence" value="ECO:0007669"/>
    <property type="project" value="TreeGrafter"/>
</dbReference>
<dbReference type="InterPro" id="IPR041616">
    <property type="entry name" value="PheRS_beta_core"/>
</dbReference>
<evidence type="ECO:0000256" key="7">
    <source>
        <dbReference type="ARBA" id="ARBA00022723"/>
    </source>
</evidence>
<comment type="subcellular location">
    <subcellularLocation>
        <location evidence="2">Cytoplasm</location>
    </subcellularLocation>
</comment>
<comment type="cofactor">
    <cofactor evidence="1">
        <name>Mg(2+)</name>
        <dbReference type="ChEBI" id="CHEBI:18420"/>
    </cofactor>
</comment>
<dbReference type="InterPro" id="IPR005146">
    <property type="entry name" value="B3/B4_tRNA-bd"/>
</dbReference>